<comment type="caution">
    <text evidence="2">The sequence shown here is derived from an EMBL/GenBank/DDBJ whole genome shotgun (WGS) entry which is preliminary data.</text>
</comment>
<accession>A0ABU0LZC2</accession>
<reference evidence="2" key="1">
    <citation type="submission" date="2023-07" db="EMBL/GenBank/DDBJ databases">
        <title>Genomic Encyclopedia of Type Strains, Phase IV (KMG-IV): sequencing the most valuable type-strain genomes for metagenomic binning, comparative biology and taxonomic classification.</title>
        <authorList>
            <person name="Goeker M."/>
        </authorList>
    </citation>
    <scope>NUCLEOTIDE SEQUENCE [LARGE SCALE GENOMIC DNA]</scope>
    <source>
        <strain evidence="2">DSM 21204</strain>
    </source>
</reference>
<sequence>MLNKFLIKHADETVKEFVNQYWWKFRIKARLYLFAYWTMSGFSLMTSLVLGVLATLFSAKVLTQPNTYALSVLIVGAISSFISAFLSFFLLKKRYIKNYALLQFINLEKIIYENRIGVYETHQNPDLLFVERLYQKMGVVSILQPQQLQELN</sequence>
<keyword evidence="3" id="KW-1185">Reference proteome</keyword>
<evidence type="ECO:0000256" key="1">
    <source>
        <dbReference type="SAM" id="Phobius"/>
    </source>
</evidence>
<proteinExistence type="predicted"/>
<organism evidence="2 3">
    <name type="scientific">Mycoplasmoides fastidiosum</name>
    <dbReference type="NCBI Taxonomy" id="92758"/>
    <lineage>
        <taxon>Bacteria</taxon>
        <taxon>Bacillati</taxon>
        <taxon>Mycoplasmatota</taxon>
        <taxon>Mycoplasmoidales</taxon>
        <taxon>Mycoplasmoidaceae</taxon>
        <taxon>Mycoplasmoides</taxon>
    </lineage>
</organism>
<evidence type="ECO:0000313" key="2">
    <source>
        <dbReference type="EMBL" id="MDQ0514061.1"/>
    </source>
</evidence>
<keyword evidence="1" id="KW-0472">Membrane</keyword>
<dbReference type="EMBL" id="JAUSWO010000001">
    <property type="protein sequence ID" value="MDQ0514061.1"/>
    <property type="molecule type" value="Genomic_DNA"/>
</dbReference>
<dbReference type="Pfam" id="PF14015">
    <property type="entry name" value="DUF4231"/>
    <property type="match status" value="1"/>
</dbReference>
<gene>
    <name evidence="2" type="ORF">J2Z62_000499</name>
</gene>
<protein>
    <submittedName>
        <fullName evidence="2">ABC-type multidrug transport system fused ATPase/permease subunit</fullName>
    </submittedName>
</protein>
<dbReference type="RefSeq" id="WP_256547247.1">
    <property type="nucleotide sequence ID" value="NZ_CP101809.1"/>
</dbReference>
<feature type="transmembrane region" description="Helical" evidence="1">
    <location>
        <begin position="31"/>
        <end position="56"/>
    </location>
</feature>
<name>A0ABU0LZC2_9BACT</name>
<keyword evidence="1" id="KW-0812">Transmembrane</keyword>
<dbReference type="Proteomes" id="UP001240643">
    <property type="component" value="Unassembled WGS sequence"/>
</dbReference>
<dbReference type="InterPro" id="IPR025325">
    <property type="entry name" value="DUF4231"/>
</dbReference>
<feature type="transmembrane region" description="Helical" evidence="1">
    <location>
        <begin position="68"/>
        <end position="91"/>
    </location>
</feature>
<evidence type="ECO:0000313" key="3">
    <source>
        <dbReference type="Proteomes" id="UP001240643"/>
    </source>
</evidence>
<keyword evidence="1" id="KW-1133">Transmembrane helix</keyword>